<dbReference type="PANTHER" id="PTHR13228:SF3">
    <property type="entry name" value="CONSERVED OLIGOMERIC GOLGI COMPLEX SUBUNIT 5"/>
    <property type="match status" value="1"/>
</dbReference>
<dbReference type="GO" id="GO:0006891">
    <property type="term" value="P:intra-Golgi vesicle-mediated transport"/>
    <property type="evidence" value="ECO:0007669"/>
    <property type="project" value="InterPro"/>
</dbReference>
<dbReference type="AlphaFoldDB" id="K1PVY8"/>
<gene>
    <name evidence="1" type="ORF">CGI_10000192</name>
</gene>
<organism evidence="1">
    <name type="scientific">Magallana gigas</name>
    <name type="common">Pacific oyster</name>
    <name type="synonym">Crassostrea gigas</name>
    <dbReference type="NCBI Taxonomy" id="29159"/>
    <lineage>
        <taxon>Eukaryota</taxon>
        <taxon>Metazoa</taxon>
        <taxon>Spiralia</taxon>
        <taxon>Lophotrochozoa</taxon>
        <taxon>Mollusca</taxon>
        <taxon>Bivalvia</taxon>
        <taxon>Autobranchia</taxon>
        <taxon>Pteriomorphia</taxon>
        <taxon>Ostreida</taxon>
        <taxon>Ostreoidea</taxon>
        <taxon>Ostreidae</taxon>
        <taxon>Magallana</taxon>
    </lineage>
</organism>
<accession>K1PVY8</accession>
<proteinExistence type="predicted"/>
<dbReference type="HOGENOM" id="CLU_2173426_0_0_1"/>
<sequence length="110" mass="12317">MSGALTTDPFHIKPIACRCVELFVRHASLIRPLGEGGKMRLAADFAQMELAISPFCRKVSDLGNHYKLLKAFRGALEGYVNQMKSRQAREFAEIYPIMLDLLQKGLQSCS</sequence>
<dbReference type="GO" id="GO:0017119">
    <property type="term" value="C:Golgi transport complex"/>
    <property type="evidence" value="ECO:0007669"/>
    <property type="project" value="InterPro"/>
</dbReference>
<protein>
    <submittedName>
        <fullName evidence="1">Conserved oligomeric Golgi complex subunit 5</fullName>
    </submittedName>
</protein>
<dbReference type="PANTHER" id="PTHR13228">
    <property type="entry name" value="CONSERVED OLIGOMERIC GOLGI COMPLEX COMPONENT 5"/>
    <property type="match status" value="1"/>
</dbReference>
<dbReference type="InParanoid" id="K1PVY8"/>
<dbReference type="InterPro" id="IPR019465">
    <property type="entry name" value="Cog5"/>
</dbReference>
<reference evidence="1" key="1">
    <citation type="journal article" date="2012" name="Nature">
        <title>The oyster genome reveals stress adaptation and complexity of shell formation.</title>
        <authorList>
            <person name="Zhang G."/>
            <person name="Fang X."/>
            <person name="Guo X."/>
            <person name="Li L."/>
            <person name="Luo R."/>
            <person name="Xu F."/>
            <person name="Yang P."/>
            <person name="Zhang L."/>
            <person name="Wang X."/>
            <person name="Qi H."/>
            <person name="Xiong Z."/>
            <person name="Que H."/>
            <person name="Xie Y."/>
            <person name="Holland P.W."/>
            <person name="Paps J."/>
            <person name="Zhu Y."/>
            <person name="Wu F."/>
            <person name="Chen Y."/>
            <person name="Wang J."/>
            <person name="Peng C."/>
            <person name="Meng J."/>
            <person name="Yang L."/>
            <person name="Liu J."/>
            <person name="Wen B."/>
            <person name="Zhang N."/>
            <person name="Huang Z."/>
            <person name="Zhu Q."/>
            <person name="Feng Y."/>
            <person name="Mount A."/>
            <person name="Hedgecock D."/>
            <person name="Xu Z."/>
            <person name="Liu Y."/>
            <person name="Domazet-Loso T."/>
            <person name="Du Y."/>
            <person name="Sun X."/>
            <person name="Zhang S."/>
            <person name="Liu B."/>
            <person name="Cheng P."/>
            <person name="Jiang X."/>
            <person name="Li J."/>
            <person name="Fan D."/>
            <person name="Wang W."/>
            <person name="Fu W."/>
            <person name="Wang T."/>
            <person name="Wang B."/>
            <person name="Zhang J."/>
            <person name="Peng Z."/>
            <person name="Li Y."/>
            <person name="Li N."/>
            <person name="Wang J."/>
            <person name="Chen M."/>
            <person name="He Y."/>
            <person name="Tan F."/>
            <person name="Song X."/>
            <person name="Zheng Q."/>
            <person name="Huang R."/>
            <person name="Yang H."/>
            <person name="Du X."/>
            <person name="Chen L."/>
            <person name="Yang M."/>
            <person name="Gaffney P.M."/>
            <person name="Wang S."/>
            <person name="Luo L."/>
            <person name="She Z."/>
            <person name="Ming Y."/>
            <person name="Huang W."/>
            <person name="Zhang S."/>
            <person name="Huang B."/>
            <person name="Zhang Y."/>
            <person name="Qu T."/>
            <person name="Ni P."/>
            <person name="Miao G."/>
            <person name="Wang J."/>
            <person name="Wang Q."/>
            <person name="Steinberg C.E."/>
            <person name="Wang H."/>
            <person name="Li N."/>
            <person name="Qian L."/>
            <person name="Zhang G."/>
            <person name="Li Y."/>
            <person name="Yang H."/>
            <person name="Liu X."/>
            <person name="Wang J."/>
            <person name="Yin Y."/>
            <person name="Wang J."/>
        </authorList>
    </citation>
    <scope>NUCLEOTIDE SEQUENCE [LARGE SCALE GENOMIC DNA]</scope>
    <source>
        <strain evidence="1">05x7-T-G4-1.051#20</strain>
    </source>
</reference>
<name>K1PVY8_MAGGI</name>
<dbReference type="EMBL" id="JH818521">
    <property type="protein sequence ID" value="EKC23134.1"/>
    <property type="molecule type" value="Genomic_DNA"/>
</dbReference>
<evidence type="ECO:0000313" key="1">
    <source>
        <dbReference type="EMBL" id="EKC23134.1"/>
    </source>
</evidence>